<evidence type="ECO:0000256" key="2">
    <source>
        <dbReference type="RuleBase" id="RU000682"/>
    </source>
</evidence>
<evidence type="ECO:0000256" key="1">
    <source>
        <dbReference type="PROSITE-ProRule" id="PRU00108"/>
    </source>
</evidence>
<proteinExistence type="predicted"/>
<dbReference type="Proteomes" id="UP000193642">
    <property type="component" value="Unassembled WGS sequence"/>
</dbReference>
<protein>
    <recommendedName>
        <fullName evidence="3">Homeobox domain-containing protein</fullName>
    </recommendedName>
</protein>
<dbReference type="SMART" id="SM00389">
    <property type="entry name" value="HOX"/>
    <property type="match status" value="1"/>
</dbReference>
<dbReference type="CDD" id="cd00086">
    <property type="entry name" value="homeodomain"/>
    <property type="match status" value="1"/>
</dbReference>
<feature type="DNA-binding region" description="Homeobox" evidence="1">
    <location>
        <begin position="87"/>
        <end position="137"/>
    </location>
</feature>
<organism evidence="4 5">
    <name type="scientific">Rhizoclosmatium globosum</name>
    <dbReference type="NCBI Taxonomy" id="329046"/>
    <lineage>
        <taxon>Eukaryota</taxon>
        <taxon>Fungi</taxon>
        <taxon>Fungi incertae sedis</taxon>
        <taxon>Chytridiomycota</taxon>
        <taxon>Chytridiomycota incertae sedis</taxon>
        <taxon>Chytridiomycetes</taxon>
        <taxon>Chytridiales</taxon>
        <taxon>Chytriomycetaceae</taxon>
        <taxon>Rhizoclosmatium</taxon>
    </lineage>
</organism>
<dbReference type="GO" id="GO:0005634">
    <property type="term" value="C:nucleus"/>
    <property type="evidence" value="ECO:0007669"/>
    <property type="project" value="UniProtKB-SubCell"/>
</dbReference>
<dbReference type="OrthoDB" id="2111820at2759"/>
<name>A0A1Y2C9I8_9FUNG</name>
<dbReference type="InterPro" id="IPR009057">
    <property type="entry name" value="Homeodomain-like_sf"/>
</dbReference>
<dbReference type="AlphaFoldDB" id="A0A1Y2C9I8"/>
<dbReference type="Pfam" id="PF00046">
    <property type="entry name" value="Homeodomain"/>
    <property type="match status" value="1"/>
</dbReference>
<dbReference type="EMBL" id="MCGO01000024">
    <property type="protein sequence ID" value="ORY43701.1"/>
    <property type="molecule type" value="Genomic_DNA"/>
</dbReference>
<dbReference type="InterPro" id="IPR001356">
    <property type="entry name" value="HD"/>
</dbReference>
<gene>
    <name evidence="4" type="ORF">BCR33DRAFT_717362</name>
</gene>
<evidence type="ECO:0000313" key="5">
    <source>
        <dbReference type="Proteomes" id="UP000193642"/>
    </source>
</evidence>
<evidence type="ECO:0000313" key="4">
    <source>
        <dbReference type="EMBL" id="ORY43701.1"/>
    </source>
</evidence>
<accession>A0A1Y2C9I8</accession>
<dbReference type="GO" id="GO:0003677">
    <property type="term" value="F:DNA binding"/>
    <property type="evidence" value="ECO:0007669"/>
    <property type="project" value="UniProtKB-UniRule"/>
</dbReference>
<keyword evidence="1 2" id="KW-0238">DNA-binding</keyword>
<keyword evidence="5" id="KW-1185">Reference proteome</keyword>
<dbReference type="SUPFAM" id="SSF46689">
    <property type="entry name" value="Homeodomain-like"/>
    <property type="match status" value="1"/>
</dbReference>
<keyword evidence="1 2" id="KW-0371">Homeobox</keyword>
<comment type="subcellular location">
    <subcellularLocation>
        <location evidence="1 2">Nucleus</location>
    </subcellularLocation>
</comment>
<keyword evidence="1 2" id="KW-0539">Nucleus</keyword>
<comment type="caution">
    <text evidence="4">The sequence shown here is derived from an EMBL/GenBank/DDBJ whole genome shotgun (WGS) entry which is preliminary data.</text>
</comment>
<dbReference type="PROSITE" id="PS50071">
    <property type="entry name" value="HOMEOBOX_2"/>
    <property type="match status" value="1"/>
</dbReference>
<sequence>MERFPPRENPLVRLALQLPEHLQELNNFDEFTMRPYLKKGRRGYIHIYISDCEPECTPALIGRWWAARLRLHQNGDIAPTSTRKTPEQLEILEHVFSDKQTEGFGIYPSREAVEWMVQQTDLTYKQIKSWFEYKRRSTLVPMMGDLCIGERGYYEFE</sequence>
<reference evidence="4 5" key="1">
    <citation type="submission" date="2016-07" db="EMBL/GenBank/DDBJ databases">
        <title>Pervasive Adenine N6-methylation of Active Genes in Fungi.</title>
        <authorList>
            <consortium name="DOE Joint Genome Institute"/>
            <person name="Mondo S.J."/>
            <person name="Dannebaum R.O."/>
            <person name="Kuo R.C."/>
            <person name="Labutti K."/>
            <person name="Haridas S."/>
            <person name="Kuo A."/>
            <person name="Salamov A."/>
            <person name="Ahrendt S.R."/>
            <person name="Lipzen A."/>
            <person name="Sullivan W."/>
            <person name="Andreopoulos W.B."/>
            <person name="Clum A."/>
            <person name="Lindquist E."/>
            <person name="Daum C."/>
            <person name="Ramamoorthy G.K."/>
            <person name="Gryganskyi A."/>
            <person name="Culley D."/>
            <person name="Magnuson J.K."/>
            <person name="James T.Y."/>
            <person name="O'Malley M.A."/>
            <person name="Stajich J.E."/>
            <person name="Spatafora J.W."/>
            <person name="Visel A."/>
            <person name="Grigoriev I.V."/>
        </authorList>
    </citation>
    <scope>NUCLEOTIDE SEQUENCE [LARGE SCALE GENOMIC DNA]</scope>
    <source>
        <strain evidence="4 5">JEL800</strain>
    </source>
</reference>
<feature type="domain" description="Homeobox" evidence="3">
    <location>
        <begin position="85"/>
        <end position="136"/>
    </location>
</feature>
<dbReference type="Gene3D" id="1.10.10.60">
    <property type="entry name" value="Homeodomain-like"/>
    <property type="match status" value="1"/>
</dbReference>
<evidence type="ECO:0000259" key="3">
    <source>
        <dbReference type="PROSITE" id="PS50071"/>
    </source>
</evidence>